<evidence type="ECO:0000256" key="5">
    <source>
        <dbReference type="RuleBase" id="RU361277"/>
    </source>
</evidence>
<keyword evidence="4" id="KW-0560">Oxidoreductase</keyword>
<dbReference type="InterPro" id="IPR013154">
    <property type="entry name" value="ADH-like_N"/>
</dbReference>
<dbReference type="Proteomes" id="UP000194933">
    <property type="component" value="Unassembled WGS sequence"/>
</dbReference>
<accession>A0A242K0J8</accession>
<organism evidence="8 9">
    <name type="scientific">Candidatus Enterococcus wittei</name>
    <dbReference type="NCBI Taxonomy" id="1987383"/>
    <lineage>
        <taxon>Bacteria</taxon>
        <taxon>Bacillati</taxon>
        <taxon>Bacillota</taxon>
        <taxon>Bacilli</taxon>
        <taxon>Lactobacillales</taxon>
        <taxon>Enterococcaceae</taxon>
        <taxon>Enterococcus</taxon>
    </lineage>
</organism>
<evidence type="ECO:0000259" key="6">
    <source>
        <dbReference type="Pfam" id="PF00107"/>
    </source>
</evidence>
<keyword evidence="9" id="KW-1185">Reference proteome</keyword>
<dbReference type="Pfam" id="PF00107">
    <property type="entry name" value="ADH_zinc_N"/>
    <property type="match status" value="1"/>
</dbReference>
<dbReference type="InterPro" id="IPR011032">
    <property type="entry name" value="GroES-like_sf"/>
</dbReference>
<dbReference type="SUPFAM" id="SSF51735">
    <property type="entry name" value="NAD(P)-binding Rossmann-fold domains"/>
    <property type="match status" value="1"/>
</dbReference>
<proteinExistence type="inferred from homology"/>
<sequence>MKAVTWQGKQKMETRTVEDPKIIAPTDAIIRITATAICGSDLHLYHHGESVLEKGYVVGHEPMGIVEEVGSEVKTLKKGQRVVIPFNISCGHCHFCMNQMESQCDNSNTEELYGGLFGFGKMNGNHWGGQAEFLRVPFADSTSFVVPDNDLPDEKVLFLSDILPTAYWSVVHAGVKKDDTVVILGSGPVGLFAQKFAVMAGAKRVIAVDPVQHRLDKAAQYNHVETYFLDDTSQAGNDLYDLTRGGADVIIDCVGMDGLEPTKEKAKNLVSLQSGTISPIQMAAKAVKKFGTVQITGVYMTPASSYPLQEFFMRNIDVKHGQAPVVHLMPKIYEMIAAGMFDPTQIITHSMPLEEAARAYEIFDKKEDKNIKVVLKP</sequence>
<dbReference type="InterPro" id="IPR013149">
    <property type="entry name" value="ADH-like_C"/>
</dbReference>
<dbReference type="EMBL" id="NGMO01000002">
    <property type="protein sequence ID" value="OTP11187.1"/>
    <property type="molecule type" value="Genomic_DNA"/>
</dbReference>
<dbReference type="RefSeq" id="WP_086284424.1">
    <property type="nucleotide sequence ID" value="NZ_NGMO01000002.1"/>
</dbReference>
<dbReference type="PROSITE" id="PS00059">
    <property type="entry name" value="ADH_ZINC"/>
    <property type="match status" value="1"/>
</dbReference>
<name>A0A242K0J8_9ENTE</name>
<dbReference type="Gene3D" id="3.90.180.10">
    <property type="entry name" value="Medium-chain alcohol dehydrogenases, catalytic domain"/>
    <property type="match status" value="1"/>
</dbReference>
<evidence type="ECO:0000256" key="3">
    <source>
        <dbReference type="ARBA" id="ARBA00022833"/>
    </source>
</evidence>
<keyword evidence="3 5" id="KW-0862">Zinc</keyword>
<dbReference type="STRING" id="1987383.A5844_001321"/>
<dbReference type="InterPro" id="IPR036291">
    <property type="entry name" value="NAD(P)-bd_dom_sf"/>
</dbReference>
<evidence type="ECO:0000313" key="8">
    <source>
        <dbReference type="EMBL" id="OTP11187.1"/>
    </source>
</evidence>
<evidence type="ECO:0000256" key="2">
    <source>
        <dbReference type="ARBA" id="ARBA00022723"/>
    </source>
</evidence>
<comment type="cofactor">
    <cofactor evidence="1 5">
        <name>Zn(2+)</name>
        <dbReference type="ChEBI" id="CHEBI:29105"/>
    </cofactor>
</comment>
<protein>
    <submittedName>
        <fullName evidence="8">Chlorophyll synthesis pathway protein BchC</fullName>
    </submittedName>
</protein>
<evidence type="ECO:0000313" key="9">
    <source>
        <dbReference type="Proteomes" id="UP000194933"/>
    </source>
</evidence>
<dbReference type="Gene3D" id="3.40.50.720">
    <property type="entry name" value="NAD(P)-binding Rossmann-like Domain"/>
    <property type="match status" value="1"/>
</dbReference>
<evidence type="ECO:0000259" key="7">
    <source>
        <dbReference type="Pfam" id="PF08240"/>
    </source>
</evidence>
<dbReference type="GO" id="GO:0008270">
    <property type="term" value="F:zinc ion binding"/>
    <property type="evidence" value="ECO:0007669"/>
    <property type="project" value="InterPro"/>
</dbReference>
<gene>
    <name evidence="8" type="ORF">A5844_001321</name>
</gene>
<feature type="domain" description="Alcohol dehydrogenase-like N-terminal" evidence="7">
    <location>
        <begin position="25"/>
        <end position="138"/>
    </location>
</feature>
<comment type="similarity">
    <text evidence="5">Belongs to the zinc-containing alcohol dehydrogenase family.</text>
</comment>
<dbReference type="GO" id="GO:0016491">
    <property type="term" value="F:oxidoreductase activity"/>
    <property type="evidence" value="ECO:0007669"/>
    <property type="project" value="UniProtKB-KW"/>
</dbReference>
<dbReference type="Pfam" id="PF08240">
    <property type="entry name" value="ADH_N"/>
    <property type="match status" value="1"/>
</dbReference>
<feature type="domain" description="Alcohol dehydrogenase-like C-terminal" evidence="6">
    <location>
        <begin position="188"/>
        <end position="255"/>
    </location>
</feature>
<comment type="caution">
    <text evidence="8">The sequence shown here is derived from an EMBL/GenBank/DDBJ whole genome shotgun (WGS) entry which is preliminary data.</text>
</comment>
<reference evidence="8 9" key="1">
    <citation type="submission" date="2017-05" db="EMBL/GenBank/DDBJ databases">
        <title>The Genome Sequence of Enterococcus sp. 10A9_DIV0425.</title>
        <authorList>
            <consortium name="The Broad Institute Genomics Platform"/>
            <consortium name="The Broad Institute Genomic Center for Infectious Diseases"/>
            <person name="Earl A."/>
            <person name="Manson A."/>
            <person name="Schwartman J."/>
            <person name="Gilmore M."/>
            <person name="Abouelleil A."/>
            <person name="Cao P."/>
            <person name="Chapman S."/>
            <person name="Cusick C."/>
            <person name="Shea T."/>
            <person name="Young S."/>
            <person name="Neafsey D."/>
            <person name="Nusbaum C."/>
            <person name="Birren B."/>
        </authorList>
    </citation>
    <scope>NUCLEOTIDE SEQUENCE [LARGE SCALE GENOMIC DNA]</scope>
    <source>
        <strain evidence="8 9">10A9_DIV0425</strain>
    </source>
</reference>
<dbReference type="PANTHER" id="PTHR42813">
    <property type="entry name" value="ZINC-TYPE ALCOHOL DEHYDROGENASE-LIKE"/>
    <property type="match status" value="1"/>
</dbReference>
<dbReference type="AlphaFoldDB" id="A0A242K0J8"/>
<dbReference type="SUPFAM" id="SSF50129">
    <property type="entry name" value="GroES-like"/>
    <property type="match status" value="1"/>
</dbReference>
<dbReference type="PANTHER" id="PTHR42813:SF2">
    <property type="entry name" value="DEHYDROGENASE, ZINC-CONTAINING, PUTATIVE (AFU_ORTHOLOGUE AFUA_2G02810)-RELATED"/>
    <property type="match status" value="1"/>
</dbReference>
<dbReference type="InterPro" id="IPR002328">
    <property type="entry name" value="ADH_Zn_CS"/>
</dbReference>
<evidence type="ECO:0000256" key="4">
    <source>
        <dbReference type="ARBA" id="ARBA00023002"/>
    </source>
</evidence>
<keyword evidence="2 5" id="KW-0479">Metal-binding</keyword>
<evidence type="ECO:0000256" key="1">
    <source>
        <dbReference type="ARBA" id="ARBA00001947"/>
    </source>
</evidence>